<reference evidence="1" key="1">
    <citation type="submission" date="2022-12" db="EMBL/GenBank/DDBJ databases">
        <authorList>
            <person name="Petersen C."/>
        </authorList>
    </citation>
    <scope>NUCLEOTIDE SEQUENCE</scope>
    <source>
        <strain evidence="1">IBT 35673</strain>
    </source>
</reference>
<organism evidence="1 2">
    <name type="scientific">Penicillium brevicompactum</name>
    <dbReference type="NCBI Taxonomy" id="5074"/>
    <lineage>
        <taxon>Eukaryota</taxon>
        <taxon>Fungi</taxon>
        <taxon>Dikarya</taxon>
        <taxon>Ascomycota</taxon>
        <taxon>Pezizomycotina</taxon>
        <taxon>Eurotiomycetes</taxon>
        <taxon>Eurotiomycetidae</taxon>
        <taxon>Eurotiales</taxon>
        <taxon>Aspergillaceae</taxon>
        <taxon>Penicillium</taxon>
    </lineage>
</organism>
<gene>
    <name evidence="1" type="ORF">N7452_004235</name>
</gene>
<dbReference type="Proteomes" id="UP001147695">
    <property type="component" value="Unassembled WGS sequence"/>
</dbReference>
<accession>A0A9W9QV38</accession>
<dbReference type="AlphaFoldDB" id="A0A9W9QV38"/>
<comment type="caution">
    <text evidence="1">The sequence shown here is derived from an EMBL/GenBank/DDBJ whole genome shotgun (WGS) entry which is preliminary data.</text>
</comment>
<protein>
    <recommendedName>
        <fullName evidence="3">Heterokaryon incompatibility domain-containing protein</fullName>
    </recommendedName>
</protein>
<evidence type="ECO:0008006" key="3">
    <source>
        <dbReference type="Google" id="ProtNLM"/>
    </source>
</evidence>
<sequence length="101" mass="11934">MKLYGRQGLEELLGVRDRDWGEAEIEDEQFMEVVEGTDVLVFDKSHRADSDDEDEFGFGDLYLRDSVCAELWVLFRKKYWSRLWVIQELAVSPKTSKVLHY</sequence>
<evidence type="ECO:0000313" key="1">
    <source>
        <dbReference type="EMBL" id="KAJ5346231.1"/>
    </source>
</evidence>
<evidence type="ECO:0000313" key="2">
    <source>
        <dbReference type="Proteomes" id="UP001147695"/>
    </source>
</evidence>
<reference evidence="1" key="2">
    <citation type="journal article" date="2023" name="IMA Fungus">
        <title>Comparative genomic study of the Penicillium genus elucidates a diverse pangenome and 15 lateral gene transfer events.</title>
        <authorList>
            <person name="Petersen C."/>
            <person name="Sorensen T."/>
            <person name="Nielsen M.R."/>
            <person name="Sondergaard T.E."/>
            <person name="Sorensen J.L."/>
            <person name="Fitzpatrick D.A."/>
            <person name="Frisvad J.C."/>
            <person name="Nielsen K.L."/>
        </authorList>
    </citation>
    <scope>NUCLEOTIDE SEQUENCE</scope>
    <source>
        <strain evidence="1">IBT 35673</strain>
    </source>
</reference>
<dbReference type="EMBL" id="JAPZBQ010000002">
    <property type="protein sequence ID" value="KAJ5346231.1"/>
    <property type="molecule type" value="Genomic_DNA"/>
</dbReference>
<name>A0A9W9QV38_PENBR</name>
<proteinExistence type="predicted"/>